<dbReference type="GeneTree" id="ENSGT00940000175678"/>
<sequence length="102" mass="11382">PPRSLLVEVGRSPRSLLVEVGRSPRSLLVEVGRSPRSHLVEVGRPPRSLPPGSPASDLPFDNSRYQNLQHHVYTPFTFVDYDVDLSQFRLPQPSSGRPSPRS</sequence>
<protein>
    <recommendedName>
        <fullName evidence="4">NADH-ubiquinone oxidoreductase 9 kDa subunit</fullName>
    </recommendedName>
</protein>
<dbReference type="Pfam" id="PF15880">
    <property type="entry name" value="NDUFV3"/>
    <property type="match status" value="1"/>
</dbReference>
<evidence type="ECO:0008006" key="4">
    <source>
        <dbReference type="Google" id="ProtNLM"/>
    </source>
</evidence>
<dbReference type="GO" id="GO:0005739">
    <property type="term" value="C:mitochondrion"/>
    <property type="evidence" value="ECO:0007669"/>
    <property type="project" value="InterPro"/>
</dbReference>
<dbReference type="Ensembl" id="ENSLLET00000003538.1">
    <property type="protein sequence ID" value="ENSLLEP00000003377.1"/>
    <property type="gene ID" value="ENSLLEG00000002172.1"/>
</dbReference>
<evidence type="ECO:0000313" key="3">
    <source>
        <dbReference type="Proteomes" id="UP000694569"/>
    </source>
</evidence>
<dbReference type="PANTHER" id="PTHR17117">
    <property type="entry name" value="NADH-UBIQUINONE OXIDOREDUCTASE"/>
    <property type="match status" value="1"/>
</dbReference>
<dbReference type="OrthoDB" id="6161911at2759"/>
<dbReference type="GO" id="GO:0045271">
    <property type="term" value="C:respiratory chain complex I"/>
    <property type="evidence" value="ECO:0007669"/>
    <property type="project" value="InterPro"/>
</dbReference>
<accession>A0A8C5LUG4</accession>
<dbReference type="AlphaFoldDB" id="A0A8C5LUG4"/>
<evidence type="ECO:0000313" key="2">
    <source>
        <dbReference type="Ensembl" id="ENSLLEP00000003377.1"/>
    </source>
</evidence>
<name>A0A8C5LUG4_9ANUR</name>
<reference evidence="2" key="2">
    <citation type="submission" date="2025-09" db="UniProtKB">
        <authorList>
            <consortium name="Ensembl"/>
        </authorList>
    </citation>
    <scope>IDENTIFICATION</scope>
</reference>
<organism evidence="2 3">
    <name type="scientific">Leptobrachium leishanense</name>
    <name type="common">Leishan spiny toad</name>
    <dbReference type="NCBI Taxonomy" id="445787"/>
    <lineage>
        <taxon>Eukaryota</taxon>
        <taxon>Metazoa</taxon>
        <taxon>Chordata</taxon>
        <taxon>Craniata</taxon>
        <taxon>Vertebrata</taxon>
        <taxon>Euteleostomi</taxon>
        <taxon>Amphibia</taxon>
        <taxon>Batrachia</taxon>
        <taxon>Anura</taxon>
        <taxon>Pelobatoidea</taxon>
        <taxon>Megophryidae</taxon>
        <taxon>Leptobrachium</taxon>
    </lineage>
</organism>
<dbReference type="Proteomes" id="UP000694569">
    <property type="component" value="Unplaced"/>
</dbReference>
<dbReference type="PANTHER" id="PTHR17117:SF3">
    <property type="entry name" value="NADH DEHYDROGENASE [UBIQUINONE] FLAVOPROTEIN 3, MITOCHONDRIAL"/>
    <property type="match status" value="1"/>
</dbReference>
<dbReference type="InterPro" id="IPR026193">
    <property type="entry name" value="NDUFV3"/>
</dbReference>
<dbReference type="GO" id="GO:0042775">
    <property type="term" value="P:mitochondrial ATP synthesis coupled electron transport"/>
    <property type="evidence" value="ECO:0007669"/>
    <property type="project" value="TreeGrafter"/>
</dbReference>
<proteinExistence type="predicted"/>
<keyword evidence="3" id="KW-1185">Reference proteome</keyword>
<evidence type="ECO:0000256" key="1">
    <source>
        <dbReference type="SAM" id="MobiDB-lite"/>
    </source>
</evidence>
<feature type="region of interest" description="Disordered" evidence="1">
    <location>
        <begin position="39"/>
        <end position="62"/>
    </location>
</feature>
<reference evidence="2" key="1">
    <citation type="submission" date="2025-08" db="UniProtKB">
        <authorList>
            <consortium name="Ensembl"/>
        </authorList>
    </citation>
    <scope>IDENTIFICATION</scope>
</reference>